<name>A0AAE3KUR0_9BACT</name>
<feature type="transmembrane region" description="Helical" evidence="1">
    <location>
        <begin position="31"/>
        <end position="54"/>
    </location>
</feature>
<proteinExistence type="predicted"/>
<keyword evidence="1" id="KW-1133">Transmembrane helix</keyword>
<organism evidence="2 3">
    <name type="scientific">Lacihabitans soyangensis</name>
    <dbReference type="NCBI Taxonomy" id="869394"/>
    <lineage>
        <taxon>Bacteria</taxon>
        <taxon>Pseudomonadati</taxon>
        <taxon>Bacteroidota</taxon>
        <taxon>Cytophagia</taxon>
        <taxon>Cytophagales</taxon>
        <taxon>Leadbetterellaceae</taxon>
        <taxon>Lacihabitans</taxon>
    </lineage>
</organism>
<dbReference type="RefSeq" id="WP_255037228.1">
    <property type="nucleotide sequence ID" value="NZ_RJUF01000029.1"/>
</dbReference>
<accession>A0AAE3KUR0</accession>
<gene>
    <name evidence="2" type="ORF">EGI31_10810</name>
</gene>
<evidence type="ECO:0000313" key="3">
    <source>
        <dbReference type="Proteomes" id="UP001204144"/>
    </source>
</evidence>
<comment type="caution">
    <text evidence="2">The sequence shown here is derived from an EMBL/GenBank/DDBJ whole genome shotgun (WGS) entry which is preliminary data.</text>
</comment>
<evidence type="ECO:0000313" key="2">
    <source>
        <dbReference type="EMBL" id="MCP9763446.1"/>
    </source>
</evidence>
<evidence type="ECO:0000256" key="1">
    <source>
        <dbReference type="SAM" id="Phobius"/>
    </source>
</evidence>
<feature type="transmembrane region" description="Helical" evidence="1">
    <location>
        <begin position="92"/>
        <end position="110"/>
    </location>
</feature>
<protein>
    <submittedName>
        <fullName evidence="2">Uncharacterized protein</fullName>
    </submittedName>
</protein>
<keyword evidence="1" id="KW-0472">Membrane</keyword>
<dbReference type="EMBL" id="RJUF01000029">
    <property type="protein sequence ID" value="MCP9763446.1"/>
    <property type="molecule type" value="Genomic_DNA"/>
</dbReference>
<feature type="transmembrane region" description="Helical" evidence="1">
    <location>
        <begin position="7"/>
        <end position="25"/>
    </location>
</feature>
<reference evidence="2 3" key="1">
    <citation type="submission" date="2018-11" db="EMBL/GenBank/DDBJ databases">
        <title>Novel bacteria species description.</title>
        <authorList>
            <person name="Han J.-H."/>
        </authorList>
    </citation>
    <scope>NUCLEOTIDE SEQUENCE [LARGE SCALE GENOMIC DNA]</scope>
    <source>
        <strain evidence="2 3">KCTC23259</strain>
    </source>
</reference>
<dbReference type="Proteomes" id="UP001204144">
    <property type="component" value="Unassembled WGS sequence"/>
</dbReference>
<keyword evidence="3" id="KW-1185">Reference proteome</keyword>
<sequence length="118" mass="13645">MKKSNKQIATLIMFFICFGAIFLFANTYLNWSLFLVGVISLIASFILYFIVFGFDASVKPEDVKSYRTVAIIFGFLALVNTLNYFNGTKDKLPFLLLYWFVTILNAIIYFKNKANRIH</sequence>
<keyword evidence="1" id="KW-0812">Transmembrane</keyword>
<feature type="transmembrane region" description="Helical" evidence="1">
    <location>
        <begin position="66"/>
        <end position="86"/>
    </location>
</feature>
<dbReference type="AlphaFoldDB" id="A0AAE3KUR0"/>